<organism evidence="1">
    <name type="scientific">marine sediment metagenome</name>
    <dbReference type="NCBI Taxonomy" id="412755"/>
    <lineage>
        <taxon>unclassified sequences</taxon>
        <taxon>metagenomes</taxon>
        <taxon>ecological metagenomes</taxon>
    </lineage>
</organism>
<accession>X1H5W9</accession>
<dbReference type="EMBL" id="BARU01023380">
    <property type="protein sequence ID" value="GAH52450.1"/>
    <property type="molecule type" value="Genomic_DNA"/>
</dbReference>
<protein>
    <submittedName>
        <fullName evidence="1">Uncharacterized protein</fullName>
    </submittedName>
</protein>
<feature type="non-terminal residue" evidence="1">
    <location>
        <position position="1"/>
    </location>
</feature>
<sequence length="80" mass="9468">PELSERIQFKRGYESRWNKDKERAEIIERLFVRKLTDQGKAEIWREVDPWTVRGEMIMVGSKKRYLYGIAKGKSPPDRGG</sequence>
<comment type="caution">
    <text evidence="1">The sequence shown here is derived from an EMBL/GenBank/DDBJ whole genome shotgun (WGS) entry which is preliminary data.</text>
</comment>
<reference evidence="1" key="1">
    <citation type="journal article" date="2014" name="Front. Microbiol.">
        <title>High frequency of phylogenetically diverse reductive dehalogenase-homologous genes in deep subseafloor sedimentary metagenomes.</title>
        <authorList>
            <person name="Kawai M."/>
            <person name="Futagami T."/>
            <person name="Toyoda A."/>
            <person name="Takaki Y."/>
            <person name="Nishi S."/>
            <person name="Hori S."/>
            <person name="Arai W."/>
            <person name="Tsubouchi T."/>
            <person name="Morono Y."/>
            <person name="Uchiyama I."/>
            <person name="Ito T."/>
            <person name="Fujiyama A."/>
            <person name="Inagaki F."/>
            <person name="Takami H."/>
        </authorList>
    </citation>
    <scope>NUCLEOTIDE SEQUENCE</scope>
    <source>
        <strain evidence="1">Expedition CK06-06</strain>
    </source>
</reference>
<evidence type="ECO:0000313" key="1">
    <source>
        <dbReference type="EMBL" id="GAH52450.1"/>
    </source>
</evidence>
<gene>
    <name evidence="1" type="ORF">S03H2_37954</name>
</gene>
<dbReference type="AlphaFoldDB" id="X1H5W9"/>
<proteinExistence type="predicted"/>
<name>X1H5W9_9ZZZZ</name>